<dbReference type="HOGENOM" id="CLU_026673_3_3_9"/>
<dbReference type="InterPro" id="IPR020843">
    <property type="entry name" value="ER"/>
</dbReference>
<dbReference type="AlphaFoldDB" id="A0A0A1GZ63"/>
<gene>
    <name evidence="2" type="ORF">LOOC260_117920</name>
</gene>
<proteinExistence type="predicted"/>
<dbReference type="Gene3D" id="3.40.50.720">
    <property type="entry name" value="NAD(P)-binding Rossmann-like Domain"/>
    <property type="match status" value="1"/>
</dbReference>
<dbReference type="SUPFAM" id="SSF51735">
    <property type="entry name" value="NAD(P)-binding Rossmann-fold domains"/>
    <property type="match status" value="1"/>
</dbReference>
<dbReference type="PANTHER" id="PTHR11695">
    <property type="entry name" value="ALCOHOL DEHYDROGENASE RELATED"/>
    <property type="match status" value="1"/>
</dbReference>
<dbReference type="SUPFAM" id="SSF50129">
    <property type="entry name" value="GroES-like"/>
    <property type="match status" value="1"/>
</dbReference>
<accession>A0A0A1GZ63</accession>
<dbReference type="InterPro" id="IPR036291">
    <property type="entry name" value="NAD(P)-bd_dom_sf"/>
</dbReference>
<sequence>MNKMMRAMQIEKYGHTRLVLKQIPIPQIGAHDVLVSIKTASVNPIDSKTRDGEVKLLVKHAMPLTLGQDFAGVIVKIGEHVTKFKVGDEVYGRPRDSRIGTFADYLAVDEADIAFKARNLSFTEAAAIPLVGLTSYQALVDIARVQPGQKVFIQAGAGGVGSIAIQLAKSLGVYVATTASAKNEQHVRDLGADQVIDYHTTQFEDILHDYDMVFDTLGGDQLSKSFKILKSGGIIVSVSGLPDAKFGRERNMGWLKTLLFRLATLKLSLLERKYHVSYHFLFMQANGKELAKLTELIEQNKLKPVIDQVFTLENAQKALGYSETGHAQGKIIIKVKE</sequence>
<dbReference type="EMBL" id="AP014680">
    <property type="protein sequence ID" value="BAP86298.1"/>
    <property type="molecule type" value="Genomic_DNA"/>
</dbReference>
<dbReference type="SMART" id="SM00829">
    <property type="entry name" value="PKS_ER"/>
    <property type="match status" value="1"/>
</dbReference>
<evidence type="ECO:0000313" key="3">
    <source>
        <dbReference type="Proteomes" id="UP000031620"/>
    </source>
</evidence>
<dbReference type="InterPro" id="IPR011032">
    <property type="entry name" value="GroES-like_sf"/>
</dbReference>
<dbReference type="Proteomes" id="UP000031620">
    <property type="component" value="Chromosome"/>
</dbReference>
<dbReference type="GO" id="GO:0016491">
    <property type="term" value="F:oxidoreductase activity"/>
    <property type="evidence" value="ECO:0007669"/>
    <property type="project" value="InterPro"/>
</dbReference>
<dbReference type="PANTHER" id="PTHR11695:SF294">
    <property type="entry name" value="RETICULON-4-INTERACTING PROTEIN 1, MITOCHONDRIAL"/>
    <property type="match status" value="1"/>
</dbReference>
<organism evidence="2 3">
    <name type="scientific">Paucilactobacillus hokkaidonensis JCM 18461</name>
    <dbReference type="NCBI Taxonomy" id="1291742"/>
    <lineage>
        <taxon>Bacteria</taxon>
        <taxon>Bacillati</taxon>
        <taxon>Bacillota</taxon>
        <taxon>Bacilli</taxon>
        <taxon>Lactobacillales</taxon>
        <taxon>Lactobacillaceae</taxon>
        <taxon>Paucilactobacillus</taxon>
    </lineage>
</organism>
<dbReference type="CDD" id="cd05289">
    <property type="entry name" value="MDR_like_2"/>
    <property type="match status" value="1"/>
</dbReference>
<dbReference type="STRING" id="1291742.LOOC260_117920"/>
<dbReference type="Gene3D" id="3.90.180.10">
    <property type="entry name" value="Medium-chain alcohol dehydrogenases, catalytic domain"/>
    <property type="match status" value="1"/>
</dbReference>
<dbReference type="KEGG" id="lho:LOOC260_117920"/>
<protein>
    <submittedName>
        <fullName evidence="2">NADPH:quinone reductase</fullName>
    </submittedName>
</protein>
<dbReference type="InterPro" id="IPR013154">
    <property type="entry name" value="ADH-like_N"/>
</dbReference>
<evidence type="ECO:0000259" key="1">
    <source>
        <dbReference type="SMART" id="SM00829"/>
    </source>
</evidence>
<dbReference type="InterPro" id="IPR050700">
    <property type="entry name" value="YIM1/Zinc_Alcohol_DH_Fams"/>
</dbReference>
<dbReference type="Pfam" id="PF13602">
    <property type="entry name" value="ADH_zinc_N_2"/>
    <property type="match status" value="1"/>
</dbReference>
<feature type="domain" description="Enoyl reductase (ER)" evidence="1">
    <location>
        <begin position="14"/>
        <end position="333"/>
    </location>
</feature>
<reference evidence="2 3" key="1">
    <citation type="submission" date="2014-11" db="EMBL/GenBank/DDBJ databases">
        <title>Complete genome sequence and analysis of Lactobacillus hokkaidonensis LOOC260T.</title>
        <authorList>
            <person name="Tanizawa Y."/>
            <person name="Tohno M."/>
            <person name="Kaminuma E."/>
            <person name="Nakamura Y."/>
            <person name="Arita M."/>
        </authorList>
    </citation>
    <scope>NUCLEOTIDE SEQUENCE [LARGE SCALE GENOMIC DNA]</scope>
    <source>
        <strain evidence="2 3">LOOC260</strain>
    </source>
</reference>
<name>A0A0A1GZ63_9LACO</name>
<evidence type="ECO:0000313" key="2">
    <source>
        <dbReference type="EMBL" id="BAP86298.1"/>
    </source>
</evidence>
<dbReference type="Pfam" id="PF08240">
    <property type="entry name" value="ADH_N"/>
    <property type="match status" value="1"/>
</dbReference>